<dbReference type="GO" id="GO:0043709">
    <property type="term" value="P:cell adhesion involved in single-species biofilm formation"/>
    <property type="evidence" value="ECO:0007669"/>
    <property type="project" value="TreeGrafter"/>
</dbReference>
<keyword evidence="9" id="KW-1185">Reference proteome</keyword>
<feature type="transmembrane region" description="Helical" evidence="6">
    <location>
        <begin position="105"/>
        <end position="123"/>
    </location>
</feature>
<dbReference type="InterPro" id="IPR011620">
    <property type="entry name" value="Sig_transdc_His_kinase_LytS_TM"/>
</dbReference>
<keyword evidence="8" id="KW-0808">Transferase</keyword>
<dbReference type="GO" id="GO:0071555">
    <property type="term" value="P:cell wall organization"/>
    <property type="evidence" value="ECO:0007669"/>
    <property type="project" value="InterPro"/>
</dbReference>
<dbReference type="GO" id="GO:0000155">
    <property type="term" value="F:phosphorelay sensor kinase activity"/>
    <property type="evidence" value="ECO:0007669"/>
    <property type="project" value="InterPro"/>
</dbReference>
<dbReference type="RefSeq" id="WP_008296606.1">
    <property type="nucleotide sequence ID" value="NZ_AOFT01000001.1"/>
</dbReference>
<dbReference type="InterPro" id="IPR050469">
    <property type="entry name" value="Diguanylate_Cyclase"/>
</dbReference>
<dbReference type="NCBIfam" id="TIGR00254">
    <property type="entry name" value="GGDEF"/>
    <property type="match status" value="1"/>
</dbReference>
<dbReference type="eggNOG" id="COG2199">
    <property type="taxonomic scope" value="Bacteria"/>
</dbReference>
<sequence length="363" mass="39329">MFYQLAINFCILFTFSVLSYWPFQDRVRFRIPFPRLHPILIGMMAGVTGLFLLGASVTISDGVIVDARLPVIILSGVFGGPASPLISALIIGIDRIMLGGFSGEALIAGSNTLLIGAVAALIFMWRGASFRTARFVFHYAAVQTGLVIIYLLPAGSNMVMNVSIFALYSYISFFTITFILAELSGHFKKLSGIERLSRTDYLTGLHNSRTFGELSEALLTGDRPVSLILLDIDRFKSVNDTYGHPAGDEVLRELAFRLKNFRLPEGAILSRNGGEEFSALLPGTDKQEAAAAAESIRRAVGDNPFILDSGLSLTVTVSLGVSAHPEDAAGTKELYELADEALYRAKNSGRNRVAVHGTTQPVS</sequence>
<dbReference type="Pfam" id="PF00990">
    <property type="entry name" value="GGDEF"/>
    <property type="match status" value="1"/>
</dbReference>
<evidence type="ECO:0000313" key="8">
    <source>
        <dbReference type="EMBL" id="EMR07852.1"/>
    </source>
</evidence>
<reference evidence="8 9" key="1">
    <citation type="journal article" date="2013" name="Genome Announc.">
        <title>Draft Genome Sequence of Bhargavaea cecembensis Strain DSE10T, Isolated from a Deep-Sea Sediment Sample Collected at a Depth of 5,904 m from the Chagos-Laccadive Ridge System in the Indian Ocean.</title>
        <authorList>
            <person name="Shivaji S."/>
            <person name="Ara S."/>
            <person name="Begum Z."/>
            <person name="Ruth M."/>
            <person name="Singh A."/>
            <person name="Kumar Pinnaka A."/>
        </authorList>
    </citation>
    <scope>NUCLEOTIDE SEQUENCE [LARGE SCALE GENOMIC DNA]</scope>
    <source>
        <strain evidence="8 9">DSE10</strain>
    </source>
</reference>
<keyword evidence="8" id="KW-0548">Nucleotidyltransferase</keyword>
<evidence type="ECO:0000256" key="3">
    <source>
        <dbReference type="ARBA" id="ARBA00022692"/>
    </source>
</evidence>
<feature type="transmembrane region" description="Helical" evidence="6">
    <location>
        <begin position="71"/>
        <end position="93"/>
    </location>
</feature>
<organism evidence="8 9">
    <name type="scientific">Bhargavaea cecembensis DSE10</name>
    <dbReference type="NCBI Taxonomy" id="1235279"/>
    <lineage>
        <taxon>Bacteria</taxon>
        <taxon>Bacillati</taxon>
        <taxon>Bacillota</taxon>
        <taxon>Bacilli</taxon>
        <taxon>Bacillales</taxon>
        <taxon>Caryophanaceae</taxon>
        <taxon>Bhargavaea</taxon>
    </lineage>
</organism>
<dbReference type="CDD" id="cd01949">
    <property type="entry name" value="GGDEF"/>
    <property type="match status" value="1"/>
</dbReference>
<keyword evidence="4 6" id="KW-1133">Transmembrane helix</keyword>
<keyword evidence="5 6" id="KW-0472">Membrane</keyword>
<dbReference type="EMBL" id="AOFT01000001">
    <property type="protein sequence ID" value="EMR07852.1"/>
    <property type="molecule type" value="Genomic_DNA"/>
</dbReference>
<feature type="transmembrane region" description="Helical" evidence="6">
    <location>
        <begin position="35"/>
        <end position="59"/>
    </location>
</feature>
<dbReference type="Pfam" id="PF07694">
    <property type="entry name" value="5TM-5TMR_LYT"/>
    <property type="match status" value="1"/>
</dbReference>
<dbReference type="PANTHER" id="PTHR45138">
    <property type="entry name" value="REGULATORY COMPONENTS OF SENSORY TRANSDUCTION SYSTEM"/>
    <property type="match status" value="1"/>
</dbReference>
<evidence type="ECO:0000256" key="5">
    <source>
        <dbReference type="ARBA" id="ARBA00023136"/>
    </source>
</evidence>
<dbReference type="InterPro" id="IPR029787">
    <property type="entry name" value="Nucleotide_cyclase"/>
</dbReference>
<evidence type="ECO:0000313" key="9">
    <source>
        <dbReference type="Proteomes" id="UP000011919"/>
    </source>
</evidence>
<comment type="caution">
    <text evidence="8">The sequence shown here is derived from an EMBL/GenBank/DDBJ whole genome shotgun (WGS) entry which is preliminary data.</text>
</comment>
<dbReference type="Gene3D" id="3.30.70.270">
    <property type="match status" value="1"/>
</dbReference>
<dbReference type="OrthoDB" id="69083at2"/>
<keyword evidence="3 6" id="KW-0812">Transmembrane</keyword>
<feature type="domain" description="GGDEF" evidence="7">
    <location>
        <begin position="223"/>
        <end position="358"/>
    </location>
</feature>
<evidence type="ECO:0000256" key="1">
    <source>
        <dbReference type="ARBA" id="ARBA00004651"/>
    </source>
</evidence>
<feature type="transmembrane region" description="Helical" evidence="6">
    <location>
        <begin position="5"/>
        <end position="23"/>
    </location>
</feature>
<dbReference type="STRING" id="1235279.C772_00181"/>
<evidence type="ECO:0000259" key="7">
    <source>
        <dbReference type="PROSITE" id="PS50887"/>
    </source>
</evidence>
<protein>
    <submittedName>
        <fullName evidence="8">Putative diguanylate cyclase YcdT</fullName>
        <ecNumber evidence="8">2.7.7.65</ecNumber>
    </submittedName>
</protein>
<dbReference type="InterPro" id="IPR043128">
    <property type="entry name" value="Rev_trsase/Diguanyl_cyclase"/>
</dbReference>
<gene>
    <name evidence="8" type="primary">ycdT</name>
    <name evidence="8" type="ORF">C772_00181</name>
</gene>
<feature type="transmembrane region" description="Helical" evidence="6">
    <location>
        <begin position="135"/>
        <end position="152"/>
    </location>
</feature>
<feature type="transmembrane region" description="Helical" evidence="6">
    <location>
        <begin position="158"/>
        <end position="181"/>
    </location>
</feature>
<dbReference type="PANTHER" id="PTHR45138:SF9">
    <property type="entry name" value="DIGUANYLATE CYCLASE DGCM-RELATED"/>
    <property type="match status" value="1"/>
</dbReference>
<dbReference type="Proteomes" id="UP000011919">
    <property type="component" value="Unassembled WGS sequence"/>
</dbReference>
<dbReference type="SUPFAM" id="SSF55073">
    <property type="entry name" value="Nucleotide cyclase"/>
    <property type="match status" value="1"/>
</dbReference>
<name>M7NKX1_9BACL</name>
<evidence type="ECO:0000256" key="6">
    <source>
        <dbReference type="SAM" id="Phobius"/>
    </source>
</evidence>
<dbReference type="GO" id="GO:0005886">
    <property type="term" value="C:plasma membrane"/>
    <property type="evidence" value="ECO:0007669"/>
    <property type="project" value="UniProtKB-SubCell"/>
</dbReference>
<dbReference type="InterPro" id="IPR000160">
    <property type="entry name" value="GGDEF_dom"/>
</dbReference>
<dbReference type="FunFam" id="3.30.70.270:FF:000001">
    <property type="entry name" value="Diguanylate cyclase domain protein"/>
    <property type="match status" value="1"/>
</dbReference>
<keyword evidence="2" id="KW-1003">Cell membrane</keyword>
<evidence type="ECO:0000256" key="4">
    <source>
        <dbReference type="ARBA" id="ARBA00022989"/>
    </source>
</evidence>
<dbReference type="PROSITE" id="PS50887">
    <property type="entry name" value="GGDEF"/>
    <property type="match status" value="1"/>
</dbReference>
<dbReference type="EC" id="2.7.7.65" evidence="8"/>
<dbReference type="GO" id="GO:0052621">
    <property type="term" value="F:diguanylate cyclase activity"/>
    <property type="evidence" value="ECO:0007669"/>
    <property type="project" value="UniProtKB-EC"/>
</dbReference>
<dbReference type="SMART" id="SM00267">
    <property type="entry name" value="GGDEF"/>
    <property type="match status" value="1"/>
</dbReference>
<proteinExistence type="predicted"/>
<dbReference type="AlphaFoldDB" id="M7NKX1"/>
<comment type="subcellular location">
    <subcellularLocation>
        <location evidence="1">Cell membrane</location>
        <topology evidence="1">Multi-pass membrane protein</topology>
    </subcellularLocation>
</comment>
<evidence type="ECO:0000256" key="2">
    <source>
        <dbReference type="ARBA" id="ARBA00022475"/>
    </source>
</evidence>
<accession>M7NKX1</accession>
<dbReference type="GO" id="GO:1902201">
    <property type="term" value="P:negative regulation of bacterial-type flagellum-dependent cell motility"/>
    <property type="evidence" value="ECO:0007669"/>
    <property type="project" value="TreeGrafter"/>
</dbReference>